<gene>
    <name evidence="2" type="ORF">ACE3NQ_14365</name>
</gene>
<protein>
    <submittedName>
        <fullName evidence="2">DUF2512 family protein</fullName>
    </submittedName>
</protein>
<evidence type="ECO:0000313" key="2">
    <source>
        <dbReference type="EMBL" id="MFB5682104.1"/>
    </source>
</evidence>
<feature type="transmembrane region" description="Helical" evidence="1">
    <location>
        <begin position="86"/>
        <end position="105"/>
    </location>
</feature>
<proteinExistence type="predicted"/>
<keyword evidence="1" id="KW-1133">Transmembrane helix</keyword>
<name>A0ABV5BB69_9BACL</name>
<evidence type="ECO:0000313" key="3">
    <source>
        <dbReference type="Proteomes" id="UP001580407"/>
    </source>
</evidence>
<keyword evidence="1" id="KW-0812">Transmembrane</keyword>
<dbReference type="Pfam" id="PF10710">
    <property type="entry name" value="DUF2512"/>
    <property type="match status" value="1"/>
</dbReference>
<comment type="caution">
    <text evidence="2">The sequence shown here is derived from an EMBL/GenBank/DDBJ whole genome shotgun (WGS) entry which is preliminary data.</text>
</comment>
<reference evidence="2 3" key="1">
    <citation type="submission" date="2024-09" db="EMBL/GenBank/DDBJ databases">
        <authorList>
            <person name="Ruan L."/>
        </authorList>
    </citation>
    <scope>NUCLEOTIDE SEQUENCE [LARGE SCALE GENOMIC DNA]</scope>
    <source>
        <strain evidence="2 3">D33</strain>
    </source>
</reference>
<dbReference type="EMBL" id="JBHILM010000015">
    <property type="protein sequence ID" value="MFB5682104.1"/>
    <property type="molecule type" value="Genomic_DNA"/>
</dbReference>
<keyword evidence="1" id="KW-0472">Membrane</keyword>
<dbReference type="RefSeq" id="WP_375525868.1">
    <property type="nucleotide sequence ID" value="NZ_JBHILM010000015.1"/>
</dbReference>
<sequence length="116" mass="12540">MDKLLAKLAVHGIMITALLVLLSDASLVGALFTALGIWITAYAIGDLLILPSMGNKVATLADAGLVFLMLWLIGGAAGWTLSFTDMLMITVLAAIFEYFFHIWLLRDDGSVKKQRA</sequence>
<organism evidence="2 3">
    <name type="scientific">Paenibacillus terreus</name>
    <dbReference type="NCBI Taxonomy" id="1387834"/>
    <lineage>
        <taxon>Bacteria</taxon>
        <taxon>Bacillati</taxon>
        <taxon>Bacillota</taxon>
        <taxon>Bacilli</taxon>
        <taxon>Bacillales</taxon>
        <taxon>Paenibacillaceae</taxon>
        <taxon>Paenibacillus</taxon>
    </lineage>
</organism>
<dbReference type="Proteomes" id="UP001580407">
    <property type="component" value="Unassembled WGS sequence"/>
</dbReference>
<dbReference type="InterPro" id="IPR019649">
    <property type="entry name" value="DUF2512"/>
</dbReference>
<feature type="transmembrane region" description="Helical" evidence="1">
    <location>
        <begin position="5"/>
        <end position="22"/>
    </location>
</feature>
<evidence type="ECO:0000256" key="1">
    <source>
        <dbReference type="SAM" id="Phobius"/>
    </source>
</evidence>
<feature type="transmembrane region" description="Helical" evidence="1">
    <location>
        <begin position="57"/>
        <end position="80"/>
    </location>
</feature>
<accession>A0ABV5BB69</accession>
<keyword evidence="3" id="KW-1185">Reference proteome</keyword>
<feature type="transmembrane region" description="Helical" evidence="1">
    <location>
        <begin position="28"/>
        <end position="50"/>
    </location>
</feature>